<dbReference type="AlphaFoldDB" id="A0A3P1TD09"/>
<dbReference type="Pfam" id="PF12502">
    <property type="entry name" value="DUF3710"/>
    <property type="match status" value="1"/>
</dbReference>
<accession>A0A3P1TD09</accession>
<dbReference type="OrthoDB" id="8480367at2"/>
<dbReference type="Proteomes" id="UP000280819">
    <property type="component" value="Unassembled WGS sequence"/>
</dbReference>
<dbReference type="InterPro" id="IPR022183">
    <property type="entry name" value="DUF3710"/>
</dbReference>
<sequence>MRRCAVRTVMVQQATREARSSMADNNEKWTRIDEEFDRDQGPFDIEEVDLDADEVKRLDLGALVVTPFEGMTLQLQVDQTRERVQAFVVGDGASAMEVALFAGPRSSSMLAEVREDMTEAATKAGGTVALHEGPFGVELRRSQPVQDQEGRRALQLSRTWLVSGPGWMLRGVVVGKAALEADDEDAVIALEECFANLVVRRGGNAAAPGSLITLTVPNLEK</sequence>
<name>A0A3P1TD09_9ACTN</name>
<gene>
    <name evidence="1" type="ORF">EII34_01070</name>
</gene>
<reference evidence="1 2" key="1">
    <citation type="submission" date="2018-11" db="EMBL/GenBank/DDBJ databases">
        <title>Genomes From Bacteria Associated with the Canine Oral Cavity: a Test Case for Automated Genome-Based Taxonomic Assignment.</title>
        <authorList>
            <person name="Coil D.A."/>
            <person name="Jospin G."/>
            <person name="Darling A.E."/>
            <person name="Wallis C."/>
            <person name="Davis I.J."/>
            <person name="Harris S."/>
            <person name="Eisen J.A."/>
            <person name="Holcombe L.J."/>
            <person name="O'Flynn C."/>
        </authorList>
    </citation>
    <scope>NUCLEOTIDE SEQUENCE [LARGE SCALE GENOMIC DNA]</scope>
    <source>
        <strain evidence="1 2">OH887_COT-365</strain>
    </source>
</reference>
<comment type="caution">
    <text evidence="1">The sequence shown here is derived from an EMBL/GenBank/DDBJ whole genome shotgun (WGS) entry which is preliminary data.</text>
</comment>
<dbReference type="EMBL" id="RQZG01000001">
    <property type="protein sequence ID" value="RRD07110.1"/>
    <property type="molecule type" value="Genomic_DNA"/>
</dbReference>
<protein>
    <submittedName>
        <fullName evidence="1">DUF3710 domain-containing protein</fullName>
    </submittedName>
</protein>
<organism evidence="1 2">
    <name type="scientific">Arachnia propionica</name>
    <dbReference type="NCBI Taxonomy" id="1750"/>
    <lineage>
        <taxon>Bacteria</taxon>
        <taxon>Bacillati</taxon>
        <taxon>Actinomycetota</taxon>
        <taxon>Actinomycetes</taxon>
        <taxon>Propionibacteriales</taxon>
        <taxon>Propionibacteriaceae</taxon>
        <taxon>Arachnia</taxon>
    </lineage>
</organism>
<evidence type="ECO:0000313" key="1">
    <source>
        <dbReference type="EMBL" id="RRD07110.1"/>
    </source>
</evidence>
<proteinExistence type="predicted"/>
<evidence type="ECO:0000313" key="2">
    <source>
        <dbReference type="Proteomes" id="UP000280819"/>
    </source>
</evidence>